<dbReference type="EMBL" id="CAJVCH010550193">
    <property type="protein sequence ID" value="CAG7829119.1"/>
    <property type="molecule type" value="Genomic_DNA"/>
</dbReference>
<sequence>VTAFQCSRIETASSENSDMCRIPSRLSLKNMPSWMYILGGC</sequence>
<organism evidence="1 2">
    <name type="scientific">Allacma fusca</name>
    <dbReference type="NCBI Taxonomy" id="39272"/>
    <lineage>
        <taxon>Eukaryota</taxon>
        <taxon>Metazoa</taxon>
        <taxon>Ecdysozoa</taxon>
        <taxon>Arthropoda</taxon>
        <taxon>Hexapoda</taxon>
        <taxon>Collembola</taxon>
        <taxon>Symphypleona</taxon>
        <taxon>Sminthuridae</taxon>
        <taxon>Allacma</taxon>
    </lineage>
</organism>
<evidence type="ECO:0000313" key="1">
    <source>
        <dbReference type="EMBL" id="CAG7829119.1"/>
    </source>
</evidence>
<protein>
    <submittedName>
        <fullName evidence="1">Uncharacterized protein</fullName>
    </submittedName>
</protein>
<dbReference type="AlphaFoldDB" id="A0A8J2LA85"/>
<comment type="caution">
    <text evidence="1">The sequence shown here is derived from an EMBL/GenBank/DDBJ whole genome shotgun (WGS) entry which is preliminary data.</text>
</comment>
<proteinExistence type="predicted"/>
<feature type="non-terminal residue" evidence="1">
    <location>
        <position position="1"/>
    </location>
</feature>
<accession>A0A8J2LA85</accession>
<reference evidence="1" key="1">
    <citation type="submission" date="2021-06" db="EMBL/GenBank/DDBJ databases">
        <authorList>
            <person name="Hodson N. C."/>
            <person name="Mongue J. A."/>
            <person name="Jaron S. K."/>
        </authorList>
    </citation>
    <scope>NUCLEOTIDE SEQUENCE</scope>
</reference>
<name>A0A8J2LA85_9HEXA</name>
<evidence type="ECO:0000313" key="2">
    <source>
        <dbReference type="Proteomes" id="UP000708208"/>
    </source>
</evidence>
<keyword evidence="2" id="KW-1185">Reference proteome</keyword>
<gene>
    <name evidence="1" type="ORF">AFUS01_LOCUS38996</name>
</gene>
<dbReference type="Proteomes" id="UP000708208">
    <property type="component" value="Unassembled WGS sequence"/>
</dbReference>